<keyword evidence="1" id="KW-1185">Reference proteome</keyword>
<evidence type="ECO:0000313" key="2">
    <source>
        <dbReference type="WBParaSite" id="HPBE_0001935801-mRNA-1"/>
    </source>
</evidence>
<name>A0A183GB99_HELPZ</name>
<reference evidence="2" key="1">
    <citation type="submission" date="2019-09" db="UniProtKB">
        <authorList>
            <consortium name="WormBaseParasite"/>
        </authorList>
    </citation>
    <scope>IDENTIFICATION</scope>
</reference>
<organism evidence="1 2">
    <name type="scientific">Heligmosomoides polygyrus</name>
    <name type="common">Parasitic roundworm</name>
    <dbReference type="NCBI Taxonomy" id="6339"/>
    <lineage>
        <taxon>Eukaryota</taxon>
        <taxon>Metazoa</taxon>
        <taxon>Ecdysozoa</taxon>
        <taxon>Nematoda</taxon>
        <taxon>Chromadorea</taxon>
        <taxon>Rhabditida</taxon>
        <taxon>Rhabditina</taxon>
        <taxon>Rhabditomorpha</taxon>
        <taxon>Strongyloidea</taxon>
        <taxon>Heligmosomidae</taxon>
        <taxon>Heligmosomoides</taxon>
    </lineage>
</organism>
<accession>A0A183GB99</accession>
<dbReference type="WBParaSite" id="HPBE_0001935801-mRNA-1">
    <property type="protein sequence ID" value="HPBE_0001935801-mRNA-1"/>
    <property type="gene ID" value="HPBE_0001935801"/>
</dbReference>
<protein>
    <submittedName>
        <fullName evidence="2">N1221 domain-containing protein</fullName>
    </submittedName>
</protein>
<evidence type="ECO:0000313" key="1">
    <source>
        <dbReference type="Proteomes" id="UP000050761"/>
    </source>
</evidence>
<proteinExistence type="predicted"/>
<sequence>LLDIDIDAEEKMEDFRRLLLLLEYRRREREPILYRAYVYICAVMQWLTLKFGQLVQLIRLVVRSFMKEMHEQDTSAAEAQLASPNAQTVSPASPMSPWALEQAKSDETDVSLRQKVEEVGAFRISGFNSFR</sequence>
<dbReference type="Proteomes" id="UP000050761">
    <property type="component" value="Unassembled WGS sequence"/>
</dbReference>
<dbReference type="AlphaFoldDB" id="A0A183GB99"/>